<evidence type="ECO:0000256" key="9">
    <source>
        <dbReference type="ARBA" id="ARBA00048048"/>
    </source>
</evidence>
<organism evidence="13 14">
    <name type="scientific">Amanita thiersii Skay4041</name>
    <dbReference type="NCBI Taxonomy" id="703135"/>
    <lineage>
        <taxon>Eukaryota</taxon>
        <taxon>Fungi</taxon>
        <taxon>Dikarya</taxon>
        <taxon>Basidiomycota</taxon>
        <taxon>Agaricomycotina</taxon>
        <taxon>Agaricomycetes</taxon>
        <taxon>Agaricomycetidae</taxon>
        <taxon>Agaricales</taxon>
        <taxon>Pluteineae</taxon>
        <taxon>Amanitaceae</taxon>
        <taxon>Amanita</taxon>
    </lineage>
</organism>
<evidence type="ECO:0000256" key="5">
    <source>
        <dbReference type="ARBA" id="ARBA00023136"/>
    </source>
</evidence>
<dbReference type="EC" id="2.3.1.225" evidence="10"/>
<keyword evidence="8 10" id="KW-0012">Acyltransferase</keyword>
<keyword evidence="3 10" id="KW-0812">Transmembrane</keyword>
<keyword evidence="2 10" id="KW-0808">Transferase</keyword>
<evidence type="ECO:0000313" key="14">
    <source>
        <dbReference type="Proteomes" id="UP000242287"/>
    </source>
</evidence>
<dbReference type="GO" id="GO:0019706">
    <property type="term" value="F:protein-cysteine S-palmitoyltransferase activity"/>
    <property type="evidence" value="ECO:0007669"/>
    <property type="project" value="UniProtKB-EC"/>
</dbReference>
<evidence type="ECO:0000256" key="2">
    <source>
        <dbReference type="ARBA" id="ARBA00022679"/>
    </source>
</evidence>
<sequence>MSSSPLSSNFSQIPFQPRRNSQASQLPLPTSMNPQSPPRLQGASPSLINNAGSKPEPSSSNTTTPTTPQHPRIASILASRTLGASVSPPSSPNMSSFPHMGSPHARSTHAGGIQPSVSFFRPSRPTYQVNYSHPSSVASSEDDIPEHSHEPDIYPLTPLHSLQIPEKNEPRKSDSASDEGGAMEEDHSESVAGVKQSREPLLPISGRPGGFGSRSAASAASRRMHVPAESGLSKLTPGQQDGGKRLSAGKLVRNSLDRVFSLGRGMSIDSIRRSAATEGGHVSVDEQAPTTERKFTNEGEAGGFRSSAHIHRRSSTSPSRHKRTSSSVGHHAQLQGVTKRNSLSVSVSRHTPIASPSPDPSFISRPPETSPSSPPLSAVPVKNSKTGRVIRRYEVHPSRNRFFLRGHLLTGGDSPWAFIACFSLALGLTGVWFGTTCVWWWRNESPAVAIIGAYLALIVISSMLATAFSDPGILPRDLDPDPPYPADGEMRVPLPRDLRVRNDSVRVKYCPTCKTYRPPRASHCKMCDNCVDGCDHHCQWVNNCVGRRNYTTFIVLLMSAVLTLVLVICTSALHLYLLTRTEHVKFRQALGRAPGSAVAFGMAICIIWPVAALLSYHVRLLVLNTTTIEQASISPLITIQAHKSIVPGPAPPNPFNHGDWRRNLAEALCRARGYTWLEAPAIVTEDKRKVNPGMYDNWDSGSGVGIVHSQTPR</sequence>
<comment type="domain">
    <text evidence="10">The DHHC domain is required for palmitoyltransferase activity.</text>
</comment>
<feature type="transmembrane region" description="Helical" evidence="10">
    <location>
        <begin position="553"/>
        <end position="577"/>
    </location>
</feature>
<dbReference type="GO" id="GO:0005783">
    <property type="term" value="C:endoplasmic reticulum"/>
    <property type="evidence" value="ECO:0007669"/>
    <property type="project" value="TreeGrafter"/>
</dbReference>
<evidence type="ECO:0000256" key="1">
    <source>
        <dbReference type="ARBA" id="ARBA00004141"/>
    </source>
</evidence>
<dbReference type="AlphaFoldDB" id="A0A2A9NVJ9"/>
<evidence type="ECO:0000313" key="13">
    <source>
        <dbReference type="EMBL" id="PFH51750.1"/>
    </source>
</evidence>
<feature type="compositionally biased region" description="Polar residues" evidence="11">
    <location>
        <begin position="335"/>
        <end position="349"/>
    </location>
</feature>
<proteinExistence type="inferred from homology"/>
<feature type="region of interest" description="Disordered" evidence="11">
    <location>
        <begin position="1"/>
        <end position="249"/>
    </location>
</feature>
<feature type="compositionally biased region" description="Low complexity" evidence="11">
    <location>
        <begin position="53"/>
        <end position="67"/>
    </location>
</feature>
<comment type="subcellular location">
    <subcellularLocation>
        <location evidence="1">Membrane</location>
        <topology evidence="1">Multi-pass membrane protein</topology>
    </subcellularLocation>
</comment>
<dbReference type="InterPro" id="IPR001594">
    <property type="entry name" value="Palmitoyltrfase_DHHC"/>
</dbReference>
<dbReference type="Pfam" id="PF01529">
    <property type="entry name" value="DHHC"/>
    <property type="match status" value="1"/>
</dbReference>
<evidence type="ECO:0000256" key="10">
    <source>
        <dbReference type="RuleBase" id="RU079119"/>
    </source>
</evidence>
<feature type="compositionally biased region" description="Polar residues" evidence="11">
    <location>
        <begin position="43"/>
        <end position="52"/>
    </location>
</feature>
<gene>
    <name evidence="13" type="ORF">AMATHDRAFT_141977</name>
</gene>
<evidence type="ECO:0000256" key="4">
    <source>
        <dbReference type="ARBA" id="ARBA00022989"/>
    </source>
</evidence>
<dbReference type="PANTHER" id="PTHR22883">
    <property type="entry name" value="ZINC FINGER DHHC DOMAIN CONTAINING PROTEIN"/>
    <property type="match status" value="1"/>
</dbReference>
<feature type="compositionally biased region" description="Polar residues" evidence="11">
    <location>
        <begin position="125"/>
        <end position="139"/>
    </location>
</feature>
<feature type="region of interest" description="Disordered" evidence="11">
    <location>
        <begin position="273"/>
        <end position="381"/>
    </location>
</feature>
<dbReference type="GO" id="GO:0006612">
    <property type="term" value="P:protein targeting to membrane"/>
    <property type="evidence" value="ECO:0007669"/>
    <property type="project" value="TreeGrafter"/>
</dbReference>
<feature type="transmembrane region" description="Helical" evidence="10">
    <location>
        <begin position="416"/>
        <end position="441"/>
    </location>
</feature>
<dbReference type="EMBL" id="KZ301985">
    <property type="protein sequence ID" value="PFH51750.1"/>
    <property type="molecule type" value="Genomic_DNA"/>
</dbReference>
<keyword evidence="5 10" id="KW-0472">Membrane</keyword>
<evidence type="ECO:0000256" key="8">
    <source>
        <dbReference type="ARBA" id="ARBA00023315"/>
    </source>
</evidence>
<dbReference type="InterPro" id="IPR039859">
    <property type="entry name" value="PFA4/ZDH16/20/ERF2-like"/>
</dbReference>
<dbReference type="STRING" id="703135.A0A2A9NVJ9"/>
<keyword evidence="7" id="KW-0449">Lipoprotein</keyword>
<feature type="compositionally biased region" description="Basic residues" evidence="11">
    <location>
        <begin position="308"/>
        <end position="324"/>
    </location>
</feature>
<dbReference type="PROSITE" id="PS50216">
    <property type="entry name" value="DHHC"/>
    <property type="match status" value="1"/>
</dbReference>
<reference evidence="13" key="1">
    <citation type="submission" date="2014-02" db="EMBL/GenBank/DDBJ databases">
        <title>Transposable element dynamics among asymbiotic and ectomycorrhizal Amanita fungi.</title>
        <authorList>
            <consortium name="DOE Joint Genome Institute"/>
            <person name="Hess J."/>
            <person name="Skrede I."/>
            <person name="Wolfe B."/>
            <person name="LaButti K."/>
            <person name="Ohm R.A."/>
            <person name="Grigoriev I.V."/>
            <person name="Pringle A."/>
        </authorList>
    </citation>
    <scope>NUCLEOTIDE SEQUENCE [LARGE SCALE GENOMIC DNA]</scope>
    <source>
        <strain evidence="13">SKay4041</strain>
    </source>
</reference>
<accession>A0A2A9NVJ9</accession>
<dbReference type="GO" id="GO:0005794">
    <property type="term" value="C:Golgi apparatus"/>
    <property type="evidence" value="ECO:0007669"/>
    <property type="project" value="TreeGrafter"/>
</dbReference>
<feature type="transmembrane region" description="Helical" evidence="10">
    <location>
        <begin position="447"/>
        <end position="468"/>
    </location>
</feature>
<keyword evidence="4 10" id="KW-1133">Transmembrane helix</keyword>
<feature type="compositionally biased region" description="Polar residues" evidence="11">
    <location>
        <begin position="1"/>
        <end position="34"/>
    </location>
</feature>
<keyword evidence="14" id="KW-1185">Reference proteome</keyword>
<dbReference type="GO" id="GO:0016020">
    <property type="term" value="C:membrane"/>
    <property type="evidence" value="ECO:0007669"/>
    <property type="project" value="UniProtKB-SubCell"/>
</dbReference>
<dbReference type="OrthoDB" id="9909019at2759"/>
<feature type="compositionally biased region" description="Basic and acidic residues" evidence="11">
    <location>
        <begin position="166"/>
        <end position="175"/>
    </location>
</feature>
<evidence type="ECO:0000256" key="6">
    <source>
        <dbReference type="ARBA" id="ARBA00023139"/>
    </source>
</evidence>
<keyword evidence="6" id="KW-0564">Palmitate</keyword>
<comment type="catalytic activity">
    <reaction evidence="9 10">
        <text>L-cysteinyl-[protein] + hexadecanoyl-CoA = S-hexadecanoyl-L-cysteinyl-[protein] + CoA</text>
        <dbReference type="Rhea" id="RHEA:36683"/>
        <dbReference type="Rhea" id="RHEA-COMP:10131"/>
        <dbReference type="Rhea" id="RHEA-COMP:11032"/>
        <dbReference type="ChEBI" id="CHEBI:29950"/>
        <dbReference type="ChEBI" id="CHEBI:57287"/>
        <dbReference type="ChEBI" id="CHEBI:57379"/>
        <dbReference type="ChEBI" id="CHEBI:74151"/>
        <dbReference type="EC" id="2.3.1.225"/>
    </reaction>
</comment>
<evidence type="ECO:0000256" key="11">
    <source>
        <dbReference type="SAM" id="MobiDB-lite"/>
    </source>
</evidence>
<feature type="domain" description="Palmitoyltransferase DHHC" evidence="12">
    <location>
        <begin position="508"/>
        <end position="631"/>
    </location>
</feature>
<name>A0A2A9NVJ9_9AGAR</name>
<evidence type="ECO:0000259" key="12">
    <source>
        <dbReference type="Pfam" id="PF01529"/>
    </source>
</evidence>
<protein>
    <recommendedName>
        <fullName evidence="10">Palmitoyltransferase</fullName>
        <ecNumber evidence="10">2.3.1.225</ecNumber>
    </recommendedName>
</protein>
<comment type="similarity">
    <text evidence="10">Belongs to the DHHC palmitoyltransferase family.</text>
</comment>
<evidence type="ECO:0000256" key="3">
    <source>
        <dbReference type="ARBA" id="ARBA00022692"/>
    </source>
</evidence>
<dbReference type="PANTHER" id="PTHR22883:SF488">
    <property type="entry name" value="PALMITOYLTRANSFERASE"/>
    <property type="match status" value="1"/>
</dbReference>
<feature type="compositionally biased region" description="Low complexity" evidence="11">
    <location>
        <begin position="85"/>
        <end position="98"/>
    </location>
</feature>
<dbReference type="Proteomes" id="UP000242287">
    <property type="component" value="Unassembled WGS sequence"/>
</dbReference>
<evidence type="ECO:0000256" key="7">
    <source>
        <dbReference type="ARBA" id="ARBA00023288"/>
    </source>
</evidence>
<feature type="transmembrane region" description="Helical" evidence="10">
    <location>
        <begin position="597"/>
        <end position="616"/>
    </location>
</feature>